<evidence type="ECO:0000313" key="3">
    <source>
        <dbReference type="Proteomes" id="UP000001096"/>
    </source>
</evidence>
<comment type="caution">
    <text evidence="2">The sequence shown here is derived from an EMBL/GenBank/DDBJ whole genome shotgun (WGS) entry which is preliminary data.</text>
</comment>
<evidence type="ECO:0000313" key="2">
    <source>
        <dbReference type="EMBL" id="EKS41449.1"/>
    </source>
</evidence>
<feature type="transmembrane region" description="Helical" evidence="1">
    <location>
        <begin position="12"/>
        <end position="32"/>
    </location>
</feature>
<dbReference type="GO" id="GO:0016788">
    <property type="term" value="F:hydrolase activity, acting on ester bonds"/>
    <property type="evidence" value="ECO:0007669"/>
    <property type="project" value="UniProtKB-ARBA"/>
</dbReference>
<dbReference type="HOGENOM" id="CLU_713321_0_0_5"/>
<evidence type="ECO:0008006" key="4">
    <source>
        <dbReference type="Google" id="ProtNLM"/>
    </source>
</evidence>
<dbReference type="PATRIC" id="fig|883078.3.peg.568"/>
<accession>K8PL04</accession>
<dbReference type="AlphaFoldDB" id="K8PL04"/>
<keyword evidence="3" id="KW-1185">Reference proteome</keyword>
<organism evidence="2 3">
    <name type="scientific">Afipia broomeae ATCC 49717</name>
    <dbReference type="NCBI Taxonomy" id="883078"/>
    <lineage>
        <taxon>Bacteria</taxon>
        <taxon>Pseudomonadati</taxon>
        <taxon>Pseudomonadota</taxon>
        <taxon>Alphaproteobacteria</taxon>
        <taxon>Hyphomicrobiales</taxon>
        <taxon>Nitrobacteraceae</taxon>
        <taxon>Afipia</taxon>
    </lineage>
</organism>
<keyword evidence="1" id="KW-0812">Transmembrane</keyword>
<reference evidence="2 3" key="1">
    <citation type="submission" date="2012-04" db="EMBL/GenBank/DDBJ databases">
        <title>The Genome Sequence of Afipia broomeae ATCC 49717.</title>
        <authorList>
            <consortium name="The Broad Institute Genome Sequencing Platform"/>
            <person name="Earl A."/>
            <person name="Ward D."/>
            <person name="Feldgarden M."/>
            <person name="Gevers D."/>
            <person name="Huys G."/>
            <person name="Walker B."/>
            <person name="Young S.K."/>
            <person name="Zeng Q."/>
            <person name="Gargeya S."/>
            <person name="Fitzgerald M."/>
            <person name="Haas B."/>
            <person name="Abouelleil A."/>
            <person name="Alvarado L."/>
            <person name="Arachchi H.M."/>
            <person name="Berlin A."/>
            <person name="Chapman S.B."/>
            <person name="Goldberg J."/>
            <person name="Griggs A."/>
            <person name="Gujja S."/>
            <person name="Hansen M."/>
            <person name="Howarth C."/>
            <person name="Imamovic A."/>
            <person name="Larimer J."/>
            <person name="McCowen C."/>
            <person name="Montmayeur A."/>
            <person name="Murphy C."/>
            <person name="Neiman D."/>
            <person name="Pearson M."/>
            <person name="Priest M."/>
            <person name="Roberts A."/>
            <person name="Saif S."/>
            <person name="Shea T."/>
            <person name="Sisk P."/>
            <person name="Sykes S."/>
            <person name="Wortman J."/>
            <person name="Nusbaum C."/>
            <person name="Birren B."/>
        </authorList>
    </citation>
    <scope>NUCLEOTIDE SEQUENCE [LARGE SCALE GENOMIC DNA]</scope>
    <source>
        <strain evidence="2 3">ATCC 49717</strain>
    </source>
</reference>
<dbReference type="EMBL" id="AGWX01000001">
    <property type="protein sequence ID" value="EKS41449.1"/>
    <property type="molecule type" value="Genomic_DNA"/>
</dbReference>
<dbReference type="Gene3D" id="3.40.50.1110">
    <property type="entry name" value="SGNH hydrolase"/>
    <property type="match status" value="1"/>
</dbReference>
<dbReference type="RefSeq" id="WP_006019248.1">
    <property type="nucleotide sequence ID" value="NZ_KB375282.1"/>
</dbReference>
<dbReference type="eggNOG" id="COG2755">
    <property type="taxonomic scope" value="Bacteria"/>
</dbReference>
<keyword evidence="1" id="KW-0472">Membrane</keyword>
<keyword evidence="1" id="KW-1133">Transmembrane helix</keyword>
<proteinExistence type="predicted"/>
<gene>
    <name evidence="2" type="ORF">HMPREF9695_00541</name>
</gene>
<evidence type="ECO:0000256" key="1">
    <source>
        <dbReference type="SAM" id="Phobius"/>
    </source>
</evidence>
<dbReference type="SUPFAM" id="SSF52266">
    <property type="entry name" value="SGNH hydrolase"/>
    <property type="match status" value="1"/>
</dbReference>
<dbReference type="InterPro" id="IPR036514">
    <property type="entry name" value="SGNH_hydro_sf"/>
</dbReference>
<name>K8PL04_9BRAD</name>
<protein>
    <recommendedName>
        <fullName evidence="4">SGNH hydrolase-type esterase domain-containing protein</fullName>
    </recommendedName>
</protein>
<dbReference type="Proteomes" id="UP000001096">
    <property type="component" value="Unassembled WGS sequence"/>
</dbReference>
<sequence>MTDYKRRIALGLMLLLYCFVLYLAFDFAFTALTMGDPRRYRIFDYRYHHSLIANFDGYDYWGNNRYRLFTNSLGFKDAAVREIAKVSPNRRILLIGDSFTEGIGLPFEQTFAGKLYSAGQNRKEKIEFLNAGVASYSPSIYFKKIQALLSDGFHFDEVVVFSDLSDVTDEASSYFCIDDDPKYRAFCDPADAKPPASKKSFVSSHLKVTDAIGDWIEKKVDPPKPPFPLDAFRTEWLYRNPSAARYQPLGVEGGVARSVQNMTALAELLKQKMIPLTIVVYPWPAQLARDDRDNRQIRIWSKFCQDHCKAFVSLFPVFFAERDKAPNWYERLFVPGDFHYSEAGNEIIFRAMQDRLLPNATTN</sequence>